<evidence type="ECO:0008006" key="4">
    <source>
        <dbReference type="Google" id="ProtNLM"/>
    </source>
</evidence>
<dbReference type="AlphaFoldDB" id="A0A7M2WVD5"/>
<evidence type="ECO:0000313" key="3">
    <source>
        <dbReference type="Proteomes" id="UP000593765"/>
    </source>
</evidence>
<feature type="chain" id="PRO_5034845200" description="DUF3352 domain-containing protein" evidence="1">
    <location>
        <begin position="31"/>
        <end position="722"/>
    </location>
</feature>
<dbReference type="Proteomes" id="UP000593765">
    <property type="component" value="Chromosome"/>
</dbReference>
<keyword evidence="1" id="KW-0732">Signal</keyword>
<proteinExistence type="predicted"/>
<name>A0A7M2WVD5_9BACT</name>
<gene>
    <name evidence="2" type="ORF">IPV69_19685</name>
</gene>
<dbReference type="InterPro" id="IPR021787">
    <property type="entry name" value="DUF3352"/>
</dbReference>
<feature type="signal peptide" evidence="1">
    <location>
        <begin position="1"/>
        <end position="30"/>
    </location>
</feature>
<keyword evidence="3" id="KW-1185">Reference proteome</keyword>
<dbReference type="KEGG" id="hbs:IPV69_19685"/>
<evidence type="ECO:0000313" key="2">
    <source>
        <dbReference type="EMBL" id="QOV88450.1"/>
    </source>
</evidence>
<reference evidence="2 3" key="1">
    <citation type="submission" date="2020-10" db="EMBL/GenBank/DDBJ databases">
        <title>Wide distribution of Phycisphaera-like planctomycetes from WD2101 soil group in peatlands and genome analysis of the first cultivated representative.</title>
        <authorList>
            <person name="Dedysh S.N."/>
            <person name="Beletsky A.V."/>
            <person name="Ivanova A."/>
            <person name="Kulichevskaya I.S."/>
            <person name="Suzina N.E."/>
            <person name="Philippov D.A."/>
            <person name="Rakitin A.L."/>
            <person name="Mardanov A.V."/>
            <person name="Ravin N.V."/>
        </authorList>
    </citation>
    <scope>NUCLEOTIDE SEQUENCE [LARGE SCALE GENOMIC DNA]</scope>
    <source>
        <strain evidence="2 3">M1803</strain>
    </source>
</reference>
<organism evidence="2 3">
    <name type="scientific">Humisphaera borealis</name>
    <dbReference type="NCBI Taxonomy" id="2807512"/>
    <lineage>
        <taxon>Bacteria</taxon>
        <taxon>Pseudomonadati</taxon>
        <taxon>Planctomycetota</taxon>
        <taxon>Phycisphaerae</taxon>
        <taxon>Tepidisphaerales</taxon>
        <taxon>Tepidisphaeraceae</taxon>
        <taxon>Humisphaera</taxon>
    </lineage>
</organism>
<dbReference type="Pfam" id="PF11832">
    <property type="entry name" value="DUF3352"/>
    <property type="match status" value="1"/>
</dbReference>
<evidence type="ECO:0000256" key="1">
    <source>
        <dbReference type="SAM" id="SignalP"/>
    </source>
</evidence>
<dbReference type="EMBL" id="CP063458">
    <property type="protein sequence ID" value="QOV88450.1"/>
    <property type="molecule type" value="Genomic_DNA"/>
</dbReference>
<dbReference type="RefSeq" id="WP_206291435.1">
    <property type="nucleotide sequence ID" value="NZ_CP063458.1"/>
</dbReference>
<sequence>MSSRPLVRNRSLVVSLSLLLVASLATAVRAQPLADRVPADTLIYVGWLGYDAKSPGFAGSHLEAVMQAAEFKKLVDETLPGLLAKVAKKDANADQVITLAKPIVMPMLKHPTAIFVAKPVLAKNQQPMPKGGIICQAGPDAEAMNAQIQKLLADGPPDLQQMVKLSRQGDTVAVTIGYEAGLPAGGGLSASAAFKSIEAHTVKNSSLMVYVDVEALTATVEQAIDLYAEAEEPRAYWPKIRDAIGLKSVKRFVWSSGFDGKEWMDHLFLSAPEPRTGLVALADPTPVSEAALKSIPMTATLAGASKFDVAKLIAGVKKAVVEVEPGMAREIERAFGEASKAIGMDIEKDLLATLGDEWVYYVDPMTGGRGLGGIVMLNRLKDAAKAEAAFGKLETLVNDELKKNIREEDVEIKFRTTKSGGTTIHYLGTPLVSPAWAIKDGHLLIGLFPQMVAGAADQIGATKSILDNPSFQAVRTRLGVANASEVVFMDLPKTAPDSYATWVAISRLVNFSDVLGVPAPAMLLPPLNKLMPHLTPAGSVTWTDKDGIHVKAISSFPGATILASDPLGGMQMMAPMMMGVAMPAMQKAREQAGNVKSMSNLRQIALAAIIYANEKNGALPNSMAELVVAGDLSSDVLISPSSGKLSPKFDDKKELGRWAEENADYIWVGKGLNVNKAGPDVVIAHERLGMSPNGRVNVAFADGHVEQMFEDDLADRLKKAQK</sequence>
<accession>A0A7M2WVD5</accession>
<protein>
    <recommendedName>
        <fullName evidence="4">DUF3352 domain-containing protein</fullName>
    </recommendedName>
</protein>